<feature type="transmembrane region" description="Helical" evidence="10">
    <location>
        <begin position="20"/>
        <end position="45"/>
    </location>
</feature>
<comment type="subcellular location">
    <subcellularLocation>
        <location evidence="1">Cell inner membrane</location>
        <topology evidence="1">Single-pass membrane protein</topology>
    </subcellularLocation>
</comment>
<organism evidence="11 12">
    <name type="scientific">Croceicoccus marinus</name>
    <dbReference type="NCBI Taxonomy" id="450378"/>
    <lineage>
        <taxon>Bacteria</taxon>
        <taxon>Pseudomonadati</taxon>
        <taxon>Pseudomonadota</taxon>
        <taxon>Alphaproteobacteria</taxon>
        <taxon>Sphingomonadales</taxon>
        <taxon>Erythrobacteraceae</taxon>
        <taxon>Croceicoccus</taxon>
    </lineage>
</organism>
<dbReference type="KEGG" id="cman:A9D14_08720"/>
<keyword evidence="9 10" id="KW-0472">Membrane</keyword>
<keyword evidence="8 10" id="KW-1133">Transmembrane helix</keyword>
<dbReference type="GO" id="GO:0015627">
    <property type="term" value="C:type II protein secretion system complex"/>
    <property type="evidence" value="ECO:0007669"/>
    <property type="project" value="InterPro"/>
</dbReference>
<evidence type="ECO:0000256" key="9">
    <source>
        <dbReference type="ARBA" id="ARBA00023136"/>
    </source>
</evidence>
<proteinExistence type="inferred from homology"/>
<keyword evidence="7" id="KW-0653">Protein transport</keyword>
<sequence length="161" mass="16055">MTAALQPLRDWFAGLSGRERWLVGIAGVLAVLVIGIYGVVLPLGAAHDAAHVRHREAVFASTRVLARLDALDNAPAAAPTGTGPVSQAVAAIADAQGLVLQANTARGNDAAQISVATAAPGAALALLEALAAQGIAAEQVTITPAADGSVSLSASLRRGMP</sequence>
<evidence type="ECO:0000256" key="5">
    <source>
        <dbReference type="ARBA" id="ARBA00022519"/>
    </source>
</evidence>
<dbReference type="GO" id="GO:0015628">
    <property type="term" value="P:protein secretion by the type II secretion system"/>
    <property type="evidence" value="ECO:0007669"/>
    <property type="project" value="InterPro"/>
</dbReference>
<dbReference type="AlphaFoldDB" id="A0A1Z1FBY3"/>
<evidence type="ECO:0000256" key="3">
    <source>
        <dbReference type="ARBA" id="ARBA00022448"/>
    </source>
</evidence>
<evidence type="ECO:0000256" key="6">
    <source>
        <dbReference type="ARBA" id="ARBA00022692"/>
    </source>
</evidence>
<keyword evidence="3" id="KW-0813">Transport</keyword>
<gene>
    <name evidence="11" type="ORF">A9D14_08720</name>
</gene>
<accession>A0A1Z1FBY3</accession>
<evidence type="ECO:0000256" key="1">
    <source>
        <dbReference type="ARBA" id="ARBA00004377"/>
    </source>
</evidence>
<reference evidence="11 12" key="1">
    <citation type="submission" date="2017-01" db="EMBL/GenBank/DDBJ databases">
        <title>Complete genome sequence of esterase-producing bacterium Croceicoccus marinus E4A9.</title>
        <authorList>
            <person name="Wu Y.-H."/>
            <person name="Cheng H."/>
            <person name="Xu L."/>
            <person name="Huo Y.-Y."/>
            <person name="Wang C.-S."/>
            <person name="Xu X.-W."/>
        </authorList>
    </citation>
    <scope>NUCLEOTIDE SEQUENCE [LARGE SCALE GENOMIC DNA]</scope>
    <source>
        <strain evidence="11 12">E4A9</strain>
    </source>
</reference>
<evidence type="ECO:0000256" key="10">
    <source>
        <dbReference type="SAM" id="Phobius"/>
    </source>
</evidence>
<evidence type="ECO:0008006" key="13">
    <source>
        <dbReference type="Google" id="ProtNLM"/>
    </source>
</evidence>
<evidence type="ECO:0000313" key="11">
    <source>
        <dbReference type="EMBL" id="ARU16262.1"/>
    </source>
</evidence>
<keyword evidence="4" id="KW-1003">Cell membrane</keyword>
<dbReference type="GO" id="GO:0005886">
    <property type="term" value="C:plasma membrane"/>
    <property type="evidence" value="ECO:0007669"/>
    <property type="project" value="UniProtKB-SubCell"/>
</dbReference>
<dbReference type="Gene3D" id="3.30.1360.100">
    <property type="entry name" value="General secretion pathway protein M, EpsM"/>
    <property type="match status" value="1"/>
</dbReference>
<dbReference type="EMBL" id="CP019602">
    <property type="protein sequence ID" value="ARU16262.1"/>
    <property type="molecule type" value="Genomic_DNA"/>
</dbReference>
<keyword evidence="6 10" id="KW-0812">Transmembrane</keyword>
<dbReference type="InterPro" id="IPR023229">
    <property type="entry name" value="T2SS_M_periplasmic_sf"/>
</dbReference>
<comment type="similarity">
    <text evidence="2">Belongs to the GSP M family.</text>
</comment>
<dbReference type="OrthoDB" id="7432850at2"/>
<name>A0A1Z1FBY3_9SPHN</name>
<dbReference type="STRING" id="450378.GCA_001661675_01749"/>
<protein>
    <recommendedName>
        <fullName evidence="13">Type II secretion system protein M</fullName>
    </recommendedName>
</protein>
<keyword evidence="12" id="KW-1185">Reference proteome</keyword>
<evidence type="ECO:0000256" key="2">
    <source>
        <dbReference type="ARBA" id="ARBA00010637"/>
    </source>
</evidence>
<evidence type="ECO:0000256" key="7">
    <source>
        <dbReference type="ARBA" id="ARBA00022927"/>
    </source>
</evidence>
<dbReference type="Proteomes" id="UP000195807">
    <property type="component" value="Chromosome"/>
</dbReference>
<dbReference type="Pfam" id="PF04612">
    <property type="entry name" value="T2SSM"/>
    <property type="match status" value="1"/>
</dbReference>
<dbReference type="InterPro" id="IPR007690">
    <property type="entry name" value="T2SS_GspM"/>
</dbReference>
<dbReference type="SUPFAM" id="SSF103054">
    <property type="entry name" value="General secretion pathway protein M, EpsM"/>
    <property type="match status" value="1"/>
</dbReference>
<evidence type="ECO:0000256" key="8">
    <source>
        <dbReference type="ARBA" id="ARBA00022989"/>
    </source>
</evidence>
<evidence type="ECO:0000256" key="4">
    <source>
        <dbReference type="ARBA" id="ARBA00022475"/>
    </source>
</evidence>
<evidence type="ECO:0000313" key="12">
    <source>
        <dbReference type="Proteomes" id="UP000195807"/>
    </source>
</evidence>
<keyword evidence="5" id="KW-0997">Cell inner membrane</keyword>
<dbReference type="RefSeq" id="WP_066845345.1">
    <property type="nucleotide sequence ID" value="NZ_CP019602.1"/>
</dbReference>